<dbReference type="Proteomes" id="UP001431754">
    <property type="component" value="Segment"/>
</dbReference>
<dbReference type="InterPro" id="IPR033390">
    <property type="entry name" value="Rv2179c-like"/>
</dbReference>
<dbReference type="InterPro" id="IPR036397">
    <property type="entry name" value="RNaseH_sf"/>
</dbReference>
<organism evidence="2 3">
    <name type="scientific">Vibrio phage PVP-XSN</name>
    <dbReference type="NCBI Taxonomy" id="3056214"/>
    <lineage>
        <taxon>Viruses</taxon>
        <taxon>Duplodnaviria</taxon>
        <taxon>Heunggongvirae</taxon>
        <taxon>Uroviricota</taxon>
        <taxon>Caudoviricetes</taxon>
    </lineage>
</organism>
<protein>
    <submittedName>
        <fullName evidence="2">3'-5' exoribonuclease</fullName>
    </submittedName>
</protein>
<evidence type="ECO:0000259" key="1">
    <source>
        <dbReference type="Pfam" id="PF16473"/>
    </source>
</evidence>
<name>A0AAX3Y3Z3_9CAUD</name>
<dbReference type="EMBL" id="OQ851295">
    <property type="protein sequence ID" value="WJZ69960.1"/>
    <property type="molecule type" value="Genomic_DNA"/>
</dbReference>
<dbReference type="Pfam" id="PF16473">
    <property type="entry name" value="Rv2179c-like"/>
    <property type="match status" value="1"/>
</dbReference>
<feature type="domain" description="3'-5' exoribonuclease Rv2179c-like" evidence="1">
    <location>
        <begin position="14"/>
        <end position="188"/>
    </location>
</feature>
<accession>A0AAX3Y3Z3</accession>
<dbReference type="InterPro" id="IPR012337">
    <property type="entry name" value="RNaseH-like_sf"/>
</dbReference>
<sequence>MTKREQPEVTKIAVIDIETLAKSEKSKIASIGCVILDVKTLQILPDYFYMPININDQKGRVNDESTMLWWFKQALENKKAFDAAFANPEACNIKLALNGLSDFLGRVFGDEPVNMFGNGPEFDNVILADAFAQYGIKLPWDYWNNQSVRTMLLTYRMISGNQQPDIKFKGIKHHALYDAQHEAEIIAESLRFIRDGVNLVKTTDSMDSVTQKALCWDSLVSLLKEKDGVDLFPNNKKSLLENVFNEINRVYQSESEAMHKVDLFDSAIRQVANHVGACCGGVDVPDYEMRSYCATSAEIIRKIDEMTKKVEVNPVDKAKAKYLEAKAEYKKLQADGVMKREMGEEEFIKYLNTISPVPINLQNESYDAYITVRRYGNRGWRVEEFGESISETL</sequence>
<evidence type="ECO:0000313" key="2">
    <source>
        <dbReference type="EMBL" id="WJZ69960.1"/>
    </source>
</evidence>
<gene>
    <name evidence="2" type="ORF">PVP_XSN000047</name>
</gene>
<proteinExistence type="predicted"/>
<dbReference type="Gene3D" id="3.30.420.10">
    <property type="entry name" value="Ribonuclease H-like superfamily/Ribonuclease H"/>
    <property type="match status" value="1"/>
</dbReference>
<dbReference type="GO" id="GO:0003676">
    <property type="term" value="F:nucleic acid binding"/>
    <property type="evidence" value="ECO:0007669"/>
    <property type="project" value="InterPro"/>
</dbReference>
<reference evidence="2" key="1">
    <citation type="submission" date="2023-04" db="EMBL/GenBank/DDBJ databases">
        <title>Virulent bacteriophage PVP-XSN from an Vibrio parahaemolyticus isolate: Characterization and complete genome sequence.</title>
        <authorList>
            <person name="Qi T."/>
            <person name="Lyu S."/>
            <person name="Liu L."/>
            <person name="Guo Q."/>
            <person name="Shen W."/>
            <person name="Han M."/>
            <person name="Xiong F."/>
            <person name="Lou B."/>
            <person name="Xu H."/>
        </authorList>
    </citation>
    <scope>NUCLEOTIDE SEQUENCE</scope>
</reference>
<evidence type="ECO:0000313" key="3">
    <source>
        <dbReference type="Proteomes" id="UP001431754"/>
    </source>
</evidence>
<dbReference type="SUPFAM" id="SSF53098">
    <property type="entry name" value="Ribonuclease H-like"/>
    <property type="match status" value="1"/>
</dbReference>